<organism evidence="2 3">
    <name type="scientific">Campylobacter portucalensis</name>
    <dbReference type="NCBI Taxonomy" id="2608384"/>
    <lineage>
        <taxon>Bacteria</taxon>
        <taxon>Pseudomonadati</taxon>
        <taxon>Campylobacterota</taxon>
        <taxon>Epsilonproteobacteria</taxon>
        <taxon>Campylobacterales</taxon>
        <taxon>Campylobacteraceae</taxon>
        <taxon>Campylobacter</taxon>
    </lineage>
</organism>
<protein>
    <submittedName>
        <fullName evidence="2">Uncharacterized protein</fullName>
    </submittedName>
</protein>
<keyword evidence="1" id="KW-0175">Coiled coil</keyword>
<sequence length="72" mass="8689">MNDFFDSLKEIKKDLKKQESIKSKAKQKIAPKNENYIFKDEFDIEKESIKSRQKRLQNEFLSYMKDQGVKEI</sequence>
<dbReference type="AlphaFoldDB" id="A0A6L5WGL2"/>
<dbReference type="EMBL" id="VWSJ01000009">
    <property type="protein sequence ID" value="MSN96318.1"/>
    <property type="molecule type" value="Genomic_DNA"/>
</dbReference>
<evidence type="ECO:0000313" key="2">
    <source>
        <dbReference type="EMBL" id="MSN96318.1"/>
    </source>
</evidence>
<reference evidence="2 3" key="2">
    <citation type="submission" date="2020-03" db="EMBL/GenBank/DDBJ databases">
        <title>Campylobacter portucalensis sp. nov., a new species of Campylobacter isolated from the reproductive tract of bulls.</title>
        <authorList>
            <person name="Silva M.F."/>
            <person name="Pereira G."/>
            <person name="Carneiro C."/>
            <person name="Hemphill A."/>
            <person name="Mateus L."/>
            <person name="Lopes-Da-Costa L."/>
            <person name="Silva E."/>
        </authorList>
    </citation>
    <scope>NUCLEOTIDE SEQUENCE [LARGE SCALE GENOMIC DNA]</scope>
    <source>
        <strain evidence="2 3">FMV-PI01</strain>
    </source>
</reference>
<proteinExistence type="predicted"/>
<reference evidence="2 3" key="1">
    <citation type="submission" date="2019-09" db="EMBL/GenBank/DDBJ databases">
        <authorList>
            <person name="Silva M."/>
            <person name="Pereira G."/>
            <person name="Lopes-Da-Costa L."/>
            <person name="Silva E."/>
        </authorList>
    </citation>
    <scope>NUCLEOTIDE SEQUENCE [LARGE SCALE GENOMIC DNA]</scope>
    <source>
        <strain evidence="2 3">FMV-PI01</strain>
    </source>
</reference>
<evidence type="ECO:0000256" key="1">
    <source>
        <dbReference type="SAM" id="Coils"/>
    </source>
</evidence>
<feature type="coiled-coil region" evidence="1">
    <location>
        <begin position="8"/>
        <end position="59"/>
    </location>
</feature>
<accession>A0A6L5WGL2</accession>
<gene>
    <name evidence="2" type="ORF">F1B92_03775</name>
</gene>
<comment type="caution">
    <text evidence="2">The sequence shown here is derived from an EMBL/GenBank/DDBJ whole genome shotgun (WGS) entry which is preliminary data.</text>
</comment>
<keyword evidence="3" id="KW-1185">Reference proteome</keyword>
<name>A0A6L5WGL2_9BACT</name>
<dbReference type="Proteomes" id="UP000476338">
    <property type="component" value="Unassembled WGS sequence"/>
</dbReference>
<evidence type="ECO:0000313" key="3">
    <source>
        <dbReference type="Proteomes" id="UP000476338"/>
    </source>
</evidence>
<dbReference type="RefSeq" id="WP_154570583.1">
    <property type="nucleotide sequence ID" value="NZ_VWSJ01000009.1"/>
</dbReference>